<dbReference type="InterPro" id="IPR036890">
    <property type="entry name" value="HATPase_C_sf"/>
</dbReference>
<dbReference type="CDD" id="cd00082">
    <property type="entry name" value="HisKA"/>
    <property type="match status" value="1"/>
</dbReference>
<dbReference type="GO" id="GO:0000166">
    <property type="term" value="F:nucleotide binding"/>
    <property type="evidence" value="ECO:0007669"/>
    <property type="project" value="UniProtKB-KW"/>
</dbReference>
<dbReference type="CDD" id="cd00130">
    <property type="entry name" value="PAS"/>
    <property type="match status" value="2"/>
</dbReference>
<evidence type="ECO:0000256" key="1">
    <source>
        <dbReference type="ARBA" id="ARBA00000085"/>
    </source>
</evidence>
<dbReference type="InterPro" id="IPR042463">
    <property type="entry name" value="HNOB_dom_associated_sf"/>
</dbReference>
<dbReference type="Gene3D" id="1.10.287.130">
    <property type="match status" value="1"/>
</dbReference>
<dbReference type="PROSITE" id="PS50112">
    <property type="entry name" value="PAS"/>
    <property type="match status" value="2"/>
</dbReference>
<dbReference type="GO" id="GO:0000155">
    <property type="term" value="F:phosphorelay sensor kinase activity"/>
    <property type="evidence" value="ECO:0007669"/>
    <property type="project" value="InterPro"/>
</dbReference>
<evidence type="ECO:0000313" key="12">
    <source>
        <dbReference type="Proteomes" id="UP000198034"/>
    </source>
</evidence>
<dbReference type="Proteomes" id="UP000198034">
    <property type="component" value="Unassembled WGS sequence"/>
</dbReference>
<keyword evidence="4" id="KW-0547">Nucleotide-binding</keyword>
<dbReference type="InterPro" id="IPR001610">
    <property type="entry name" value="PAC"/>
</dbReference>
<dbReference type="SUPFAM" id="SSF47384">
    <property type="entry name" value="Homodimeric domain of signal transducing histidine kinase"/>
    <property type="match status" value="1"/>
</dbReference>
<dbReference type="EMBL" id="MTCY01000018">
    <property type="protein sequence ID" value="OWP77297.1"/>
    <property type="molecule type" value="Genomic_DNA"/>
</dbReference>
<dbReference type="SMART" id="SM00086">
    <property type="entry name" value="PAC"/>
    <property type="match status" value="2"/>
</dbReference>
<dbReference type="SMART" id="SM00388">
    <property type="entry name" value="HisKA"/>
    <property type="match status" value="1"/>
</dbReference>
<dbReference type="PRINTS" id="PR00344">
    <property type="entry name" value="BCTRLSENSOR"/>
</dbReference>
<evidence type="ECO:0000256" key="2">
    <source>
        <dbReference type="ARBA" id="ARBA00022553"/>
    </source>
</evidence>
<keyword evidence="2" id="KW-0597">Phosphoprotein</keyword>
<dbReference type="InterPro" id="IPR000014">
    <property type="entry name" value="PAS"/>
</dbReference>
<evidence type="ECO:0000256" key="4">
    <source>
        <dbReference type="ARBA" id="ARBA00022741"/>
    </source>
</evidence>
<dbReference type="InterPro" id="IPR003594">
    <property type="entry name" value="HATPase_dom"/>
</dbReference>
<dbReference type="InterPro" id="IPR004358">
    <property type="entry name" value="Sig_transdc_His_kin-like_C"/>
</dbReference>
<reference evidence="11 12" key="1">
    <citation type="journal article" date="2017" name="Infect. Genet. Evol.">
        <title>Comparative genome analysis of fish pathogen Flavobacterium columnare reveals extensive sequence diversity within the species.</title>
        <authorList>
            <person name="Kayansamruaj P."/>
            <person name="Dong H.T."/>
            <person name="Hirono I."/>
            <person name="Kondo H."/>
            <person name="Senapin S."/>
            <person name="Rodkhum C."/>
        </authorList>
    </citation>
    <scope>NUCLEOTIDE SEQUENCE [LARGE SCALE GENOMIC DNA]</scope>
    <source>
        <strain evidence="11 12">1214</strain>
    </source>
</reference>
<dbReference type="InterPro" id="IPR035965">
    <property type="entry name" value="PAS-like_dom_sf"/>
</dbReference>
<dbReference type="NCBIfam" id="TIGR00229">
    <property type="entry name" value="sensory_box"/>
    <property type="match status" value="2"/>
</dbReference>
<feature type="coiled-coil region" evidence="7">
    <location>
        <begin position="128"/>
        <end position="165"/>
    </location>
</feature>
<dbReference type="InterPro" id="IPR036097">
    <property type="entry name" value="HisK_dim/P_sf"/>
</dbReference>
<proteinExistence type="predicted"/>
<accession>A0A246GAS5</accession>
<evidence type="ECO:0000259" key="10">
    <source>
        <dbReference type="PROSITE" id="PS50113"/>
    </source>
</evidence>
<evidence type="ECO:0000259" key="8">
    <source>
        <dbReference type="PROSITE" id="PS50109"/>
    </source>
</evidence>
<evidence type="ECO:0000256" key="7">
    <source>
        <dbReference type="SAM" id="Coils"/>
    </source>
</evidence>
<dbReference type="AlphaFoldDB" id="A0A246GAS5"/>
<dbReference type="InterPro" id="IPR000700">
    <property type="entry name" value="PAS-assoc_C"/>
</dbReference>
<dbReference type="PANTHER" id="PTHR43304">
    <property type="entry name" value="PHYTOCHROME-LIKE PROTEIN CPH1"/>
    <property type="match status" value="1"/>
</dbReference>
<dbReference type="InterPro" id="IPR005467">
    <property type="entry name" value="His_kinase_dom"/>
</dbReference>
<sequence>MNNIQFNFNVEEFNSIFPFHILIDDKLKIISLGKTLNKLLPGIKLNTFFVESFNFQRPHFENIDLNNFIQTLDQLVIIHTNNKKVILRGQINQHGKYYLFTGSPWFNSVKEVVDNNLTFQDFAFNDPLIDLLHVLKNQEIQNQELNELVLRINQQQKILEKDKEELQVLSSIARVNLNAVIICDKEGKIEWVNESFEKVTGYNNQEVIGKKPGSFLQGEETNKDTIAYLKKQLTLGEPFNCEILNYTKNKTKYWVRIHGQALKNNDGQIIKFFAIEEDISNEKSYQEALKYEKEKYSSIIANMNLGLLEVDNNDSILFSNQSFLDMSGYTIDELIGKNATQLLANDNSKALLANQNNARKKGISDSYEVLAKTKNGDDRYWVISGGPNYDSKGNIIGSIGIHLDITQQKNLELQKERLLLRLKKQNQQLNDYAQIVSHDLKSPLRSIHSLISWIKEDNLKEFSEQTLSYLEMIESKVEKMDHLIQGILTYSKIDTLESVYEEVDTNEIVQNTIQIIHIPENVQVIIASTLPTITADRYRMQQLFQNLISNAVTYIDKPLGKVIVDYKDNHDSHLFSISDNGPGIAPENQEKIFTIFQSFTKHEKSTGIGLSIVKKIIENYKGQIWLESQENIGTTFFIKIPKKIT</sequence>
<dbReference type="InterPro" id="IPR003661">
    <property type="entry name" value="HisK_dim/P_dom"/>
</dbReference>
<keyword evidence="7" id="KW-0175">Coiled coil</keyword>
<gene>
    <name evidence="11" type="ORF">BWK62_07715</name>
</gene>
<dbReference type="PROSITE" id="PS50113">
    <property type="entry name" value="PAC"/>
    <property type="match status" value="2"/>
</dbReference>
<protein>
    <submittedName>
        <fullName evidence="11">Uncharacterized protein</fullName>
    </submittedName>
</protein>
<dbReference type="Gene3D" id="3.30.450.260">
    <property type="entry name" value="Haem NO binding associated domain"/>
    <property type="match status" value="1"/>
</dbReference>
<keyword evidence="6" id="KW-0141">cGMP biosynthesis</keyword>
<feature type="domain" description="Histidine kinase" evidence="8">
    <location>
        <begin position="435"/>
        <end position="644"/>
    </location>
</feature>
<dbReference type="PANTHER" id="PTHR43304:SF1">
    <property type="entry name" value="PAC DOMAIN-CONTAINING PROTEIN"/>
    <property type="match status" value="1"/>
</dbReference>
<dbReference type="SUPFAM" id="SSF55785">
    <property type="entry name" value="PYP-like sensor domain (PAS domain)"/>
    <property type="match status" value="2"/>
</dbReference>
<dbReference type="Gene3D" id="3.30.565.10">
    <property type="entry name" value="Histidine kinase-like ATPase, C-terminal domain"/>
    <property type="match status" value="1"/>
</dbReference>
<dbReference type="Pfam" id="PF02518">
    <property type="entry name" value="HATPase_c"/>
    <property type="match status" value="1"/>
</dbReference>
<organism evidence="11 12">
    <name type="scientific">Flavobacterium columnare</name>
    <dbReference type="NCBI Taxonomy" id="996"/>
    <lineage>
        <taxon>Bacteria</taxon>
        <taxon>Pseudomonadati</taxon>
        <taxon>Bacteroidota</taxon>
        <taxon>Flavobacteriia</taxon>
        <taxon>Flavobacteriales</taxon>
        <taxon>Flavobacteriaceae</taxon>
        <taxon>Flavobacterium</taxon>
    </lineage>
</organism>
<evidence type="ECO:0000256" key="5">
    <source>
        <dbReference type="ARBA" id="ARBA00022777"/>
    </source>
</evidence>
<dbReference type="Gene3D" id="3.30.450.20">
    <property type="entry name" value="PAS domain"/>
    <property type="match status" value="2"/>
</dbReference>
<comment type="caution">
    <text evidence="11">The sequence shown here is derived from an EMBL/GenBank/DDBJ whole genome shotgun (WGS) entry which is preliminary data.</text>
</comment>
<dbReference type="InterPro" id="IPR011645">
    <property type="entry name" value="HNOB_dom_associated"/>
</dbReference>
<dbReference type="PROSITE" id="PS50109">
    <property type="entry name" value="HIS_KIN"/>
    <property type="match status" value="1"/>
</dbReference>
<dbReference type="SMART" id="SM00091">
    <property type="entry name" value="PAS"/>
    <property type="match status" value="2"/>
</dbReference>
<evidence type="ECO:0000313" key="11">
    <source>
        <dbReference type="EMBL" id="OWP77297.1"/>
    </source>
</evidence>
<feature type="domain" description="PAS" evidence="9">
    <location>
        <begin position="292"/>
        <end position="362"/>
    </location>
</feature>
<evidence type="ECO:0000256" key="6">
    <source>
        <dbReference type="ARBA" id="ARBA00023293"/>
    </source>
</evidence>
<dbReference type="Pfam" id="PF00512">
    <property type="entry name" value="HisKA"/>
    <property type="match status" value="1"/>
</dbReference>
<dbReference type="Pfam" id="PF07701">
    <property type="entry name" value="HNOBA"/>
    <property type="match status" value="1"/>
</dbReference>
<dbReference type="GO" id="GO:0004383">
    <property type="term" value="F:guanylate cyclase activity"/>
    <property type="evidence" value="ECO:0007669"/>
    <property type="project" value="InterPro"/>
</dbReference>
<name>A0A246GAS5_9FLAO</name>
<feature type="domain" description="PAC" evidence="10">
    <location>
        <begin position="237"/>
        <end position="291"/>
    </location>
</feature>
<dbReference type="Pfam" id="PF13426">
    <property type="entry name" value="PAS_9"/>
    <property type="match status" value="2"/>
</dbReference>
<keyword evidence="3" id="KW-0808">Transferase</keyword>
<evidence type="ECO:0000259" key="9">
    <source>
        <dbReference type="PROSITE" id="PS50112"/>
    </source>
</evidence>
<feature type="domain" description="PAC" evidence="10">
    <location>
        <begin position="365"/>
        <end position="417"/>
    </location>
</feature>
<feature type="domain" description="PAS" evidence="9">
    <location>
        <begin position="165"/>
        <end position="210"/>
    </location>
</feature>
<evidence type="ECO:0000256" key="3">
    <source>
        <dbReference type="ARBA" id="ARBA00022679"/>
    </source>
</evidence>
<keyword evidence="5" id="KW-0418">Kinase</keyword>
<dbReference type="SUPFAM" id="SSF55874">
    <property type="entry name" value="ATPase domain of HSP90 chaperone/DNA topoisomerase II/histidine kinase"/>
    <property type="match status" value="1"/>
</dbReference>
<dbReference type="InterPro" id="IPR052162">
    <property type="entry name" value="Sensor_kinase/Photoreceptor"/>
</dbReference>
<feature type="coiled-coil region" evidence="7">
    <location>
        <begin position="408"/>
        <end position="435"/>
    </location>
</feature>
<dbReference type="SMART" id="SM00387">
    <property type="entry name" value="HATPase_c"/>
    <property type="match status" value="1"/>
</dbReference>
<comment type="catalytic activity">
    <reaction evidence="1">
        <text>ATP + protein L-histidine = ADP + protein N-phospho-L-histidine.</text>
        <dbReference type="EC" id="2.7.13.3"/>
    </reaction>
</comment>